<evidence type="ECO:0000256" key="2">
    <source>
        <dbReference type="ARBA" id="ARBA00010515"/>
    </source>
</evidence>
<feature type="signal peptide" evidence="4">
    <location>
        <begin position="1"/>
        <end position="25"/>
    </location>
</feature>
<evidence type="ECO:0000313" key="7">
    <source>
        <dbReference type="EMBL" id="SHE35220.1"/>
    </source>
</evidence>
<accession>A0A1M4SSL7</accession>
<name>A0A1M4SSL7_9BACT</name>
<dbReference type="InterPro" id="IPR029058">
    <property type="entry name" value="AB_hydrolase_fold"/>
</dbReference>
<evidence type="ECO:0000256" key="1">
    <source>
        <dbReference type="ARBA" id="ARBA00005964"/>
    </source>
</evidence>
<dbReference type="InterPro" id="IPR019826">
    <property type="entry name" value="Carboxylesterase_B_AS"/>
</dbReference>
<organism evidence="7 8">
    <name type="scientific">Cnuella takakiae</name>
    <dbReference type="NCBI Taxonomy" id="1302690"/>
    <lineage>
        <taxon>Bacteria</taxon>
        <taxon>Pseudomonadati</taxon>
        <taxon>Bacteroidota</taxon>
        <taxon>Chitinophagia</taxon>
        <taxon>Chitinophagales</taxon>
        <taxon>Chitinophagaceae</taxon>
        <taxon>Cnuella</taxon>
    </lineage>
</organism>
<comment type="similarity">
    <text evidence="2">Belongs to the 'GDXG' lipolytic enzyme family.</text>
</comment>
<evidence type="ECO:0000256" key="3">
    <source>
        <dbReference type="ARBA" id="ARBA00022801"/>
    </source>
</evidence>
<feature type="region of interest" description="Disordered" evidence="5">
    <location>
        <begin position="49"/>
        <end position="77"/>
    </location>
</feature>
<proteinExistence type="inferred from homology"/>
<dbReference type="InterPro" id="IPR050309">
    <property type="entry name" value="Type-B_Carboxylest/Lipase"/>
</dbReference>
<dbReference type="STRING" id="1302690.BUE76_00680"/>
<dbReference type="InterPro" id="IPR019819">
    <property type="entry name" value="Carboxylesterase_B_CS"/>
</dbReference>
<dbReference type="EMBL" id="FQUO01000001">
    <property type="protein sequence ID" value="SHE35220.1"/>
    <property type="molecule type" value="Genomic_DNA"/>
</dbReference>
<feature type="domain" description="Carboxylesterase type B" evidence="6">
    <location>
        <begin position="64"/>
        <end position="548"/>
    </location>
</feature>
<dbReference type="PANTHER" id="PTHR11559">
    <property type="entry name" value="CARBOXYLESTERASE"/>
    <property type="match status" value="1"/>
</dbReference>
<dbReference type="RefSeq" id="WP_216820599.1">
    <property type="nucleotide sequence ID" value="NZ_FQUO01000001.1"/>
</dbReference>
<keyword evidence="8" id="KW-1185">Reference proteome</keyword>
<dbReference type="AlphaFoldDB" id="A0A1M4SSL7"/>
<sequence length="576" mass="61620">MKRLTLGIVSLIACSLIVHQKPAFAAGHLPESGGPVAANNTYRNNAGTRLPEMLPEKDTTGNGPLVRTASGEVRGTTQGGVSSFKGIPYAAAPVGDLRWRPPQPVKPWQEARDATKDCADCPQRSFPGSKATISEDCLFLNVYTPAAAKRGAKLPVMVWIHGGSFVGGSGSGPGAAGDAFAKQGVILTTINYRLGRLGHFAHPALSQQNPEEPKGSYAFMDQIAALKWVKENIAAFGGDPNNVTIFGFSAGGVSVHSLMTIPAAKGLFHKVISHSGGGRDGVLTGRPIRQDGADPLYAVSAETIGLNFARKHKIEGTDAAAVAQLRALPMEAIVDGGQEADSAGRRTYAGPILDGKLMVETAESAYKAGRQARVPLMIGNCSAEIGGPFVTNANSKEALFTLFGDLKGEASAAFDPQGDKEFAEVLTRFNTDWVWGEPARMTARVFAAKKVRVYMFQFGYVPPAMRARARYGAGHGSDVSFAFNTLNARWGAPAEATPEEQKLARVMNTYWTNFAKTGNPNGSGLPLWPQYDPQQEQILDIELDGKPVAKPDPRKARFNVIEKAFNKRERIQSRGI</sequence>
<reference evidence="7 8" key="1">
    <citation type="submission" date="2016-11" db="EMBL/GenBank/DDBJ databases">
        <authorList>
            <person name="Jaros S."/>
            <person name="Januszkiewicz K."/>
            <person name="Wedrychowicz H."/>
        </authorList>
    </citation>
    <scope>NUCLEOTIDE SEQUENCE [LARGE SCALE GENOMIC DNA]</scope>
    <source>
        <strain evidence="7 8">DSM 26897</strain>
    </source>
</reference>
<dbReference type="Pfam" id="PF00135">
    <property type="entry name" value="COesterase"/>
    <property type="match status" value="1"/>
</dbReference>
<dbReference type="Proteomes" id="UP000184368">
    <property type="component" value="Unassembled WGS sequence"/>
</dbReference>
<dbReference type="SUPFAM" id="SSF53474">
    <property type="entry name" value="alpha/beta-Hydrolases"/>
    <property type="match status" value="1"/>
</dbReference>
<dbReference type="GO" id="GO:0016787">
    <property type="term" value="F:hydrolase activity"/>
    <property type="evidence" value="ECO:0007669"/>
    <property type="project" value="UniProtKB-KW"/>
</dbReference>
<feature type="chain" id="PRO_5011809670" description="Carboxylic ester hydrolase" evidence="4">
    <location>
        <begin position="26"/>
        <end position="576"/>
    </location>
</feature>
<dbReference type="PROSITE" id="PS00122">
    <property type="entry name" value="CARBOXYLESTERASE_B_1"/>
    <property type="match status" value="1"/>
</dbReference>
<dbReference type="EC" id="3.1.1.-" evidence="4"/>
<comment type="similarity">
    <text evidence="1 4">Belongs to the type-B carboxylesterase/lipase family.</text>
</comment>
<dbReference type="Gene3D" id="3.40.50.1820">
    <property type="entry name" value="alpha/beta hydrolase"/>
    <property type="match status" value="1"/>
</dbReference>
<dbReference type="InterPro" id="IPR002168">
    <property type="entry name" value="Lipase_GDXG_HIS_AS"/>
</dbReference>
<evidence type="ECO:0000313" key="8">
    <source>
        <dbReference type="Proteomes" id="UP000184368"/>
    </source>
</evidence>
<gene>
    <name evidence="7" type="ORF">SAMN05444008_101222</name>
</gene>
<dbReference type="InterPro" id="IPR002018">
    <property type="entry name" value="CarbesteraseB"/>
</dbReference>
<keyword evidence="4" id="KW-0732">Signal</keyword>
<evidence type="ECO:0000256" key="5">
    <source>
        <dbReference type="SAM" id="MobiDB-lite"/>
    </source>
</evidence>
<evidence type="ECO:0000259" key="6">
    <source>
        <dbReference type="Pfam" id="PF00135"/>
    </source>
</evidence>
<keyword evidence="3 4" id="KW-0378">Hydrolase</keyword>
<protein>
    <recommendedName>
        <fullName evidence="4">Carboxylic ester hydrolase</fullName>
        <ecNumber evidence="4">3.1.1.-</ecNumber>
    </recommendedName>
</protein>
<evidence type="ECO:0000256" key="4">
    <source>
        <dbReference type="RuleBase" id="RU361235"/>
    </source>
</evidence>
<dbReference type="PROSITE" id="PS00941">
    <property type="entry name" value="CARBOXYLESTERASE_B_2"/>
    <property type="match status" value="1"/>
</dbReference>
<dbReference type="PROSITE" id="PS01173">
    <property type="entry name" value="LIPASE_GDXG_HIS"/>
    <property type="match status" value="1"/>
</dbReference>